<comment type="caution">
    <text evidence="11">The sequence shown here is derived from an EMBL/GenBank/DDBJ whole genome shotgun (WGS) entry which is preliminary data.</text>
</comment>
<dbReference type="InterPro" id="IPR050557">
    <property type="entry name" value="RTX_toxin/Mannuronan_C5-epim"/>
</dbReference>
<dbReference type="GO" id="GO:0090729">
    <property type="term" value="F:toxin activity"/>
    <property type="evidence" value="ECO:0007669"/>
    <property type="project" value="UniProtKB-KW"/>
</dbReference>
<feature type="domain" description="G8" evidence="10">
    <location>
        <begin position="821"/>
        <end position="944"/>
    </location>
</feature>
<evidence type="ECO:0000256" key="5">
    <source>
        <dbReference type="ARBA" id="ARBA00022737"/>
    </source>
</evidence>
<keyword evidence="5" id="KW-0677">Repeat</keyword>
<dbReference type="PANTHER" id="PTHR38340:SF1">
    <property type="entry name" value="S-LAYER PROTEIN"/>
    <property type="match status" value="1"/>
</dbReference>
<dbReference type="InterPro" id="IPR011049">
    <property type="entry name" value="Serralysin-like_metalloprot_C"/>
</dbReference>
<keyword evidence="6" id="KW-0843">Virulence</keyword>
<gene>
    <name evidence="11" type="ORF">NG895_11070</name>
</gene>
<dbReference type="Pfam" id="PF24606">
    <property type="entry name" value="CEMIP_beta-hel"/>
    <property type="match status" value="1"/>
</dbReference>
<evidence type="ECO:0000256" key="9">
    <source>
        <dbReference type="SAM" id="MobiDB-lite"/>
    </source>
</evidence>
<evidence type="ECO:0000256" key="1">
    <source>
        <dbReference type="ARBA" id="ARBA00004370"/>
    </source>
</evidence>
<dbReference type="InterPro" id="IPR018511">
    <property type="entry name" value="Hemolysin-typ_Ca-bd_CS"/>
</dbReference>
<evidence type="ECO:0000256" key="6">
    <source>
        <dbReference type="ARBA" id="ARBA00023026"/>
    </source>
</evidence>
<accession>A0A9X2F8V2</accession>
<dbReference type="PRINTS" id="PR01488">
    <property type="entry name" value="RTXTOXINA"/>
</dbReference>
<evidence type="ECO:0000256" key="4">
    <source>
        <dbReference type="ARBA" id="ARBA00022656"/>
    </source>
</evidence>
<dbReference type="SMART" id="SM01225">
    <property type="entry name" value="G8"/>
    <property type="match status" value="1"/>
</dbReference>
<keyword evidence="4" id="KW-0800">Toxin</keyword>
<comment type="subcellular location">
    <subcellularLocation>
        <location evidence="1">Membrane</location>
    </subcellularLocation>
    <subcellularLocation>
        <location evidence="2">Secreted</location>
    </subcellularLocation>
</comment>
<dbReference type="InterPro" id="IPR019316">
    <property type="entry name" value="G8_domain"/>
</dbReference>
<sequence>MARKTSRTRNFVARVKQAFVRRRKLNRTNLRFEPLESRALLAVTQVEFIPSTGVVQIEGTDLADRVFVEQVSSTHLQVSSTDNGYTSTYQFLSNEVTEIVFRGYAGGDTFVNQTDRPALVDAGIGDDFVVGGAGNDQLYGSGGSDRLIGGDGDDLIDGGDGGDQIYAGEGNDIAYGGDGDDRIEGGAGDDVIYGGAGDDSLLGELGNDVVRGQGGNDYVYGNDGNDTLTGGDGNDWLRGGDGSDWLGGGTEDDNLYGEDGNDFADGGDGDDRVEGGGGDDVIYGGAGDDSLLGELGNDVVRGQGGHDYVYGNQGNDTLSGGAGDDRLFGGEGDDWLRGGDGDDYLYGEEGADLAEGESGKDRIEGGIGDDLIYGGAGDDSLLGQLGNDTVRGQAGDDYVYGNEGDDILSGEAGVDRLFGGEGSDGLSGGWHHDYLFGDGGADLIDGGDGNDRIEGGDGDDIITGGAGDDNILGQLGDDTIRGQSGHDYIYGNEGNDTLTGGDGNDMLFGSTGNDTLDGEQGDDKIFGGAGHDIAYGGSGHDRIEGGDGDDLIYGGVGDDSLFGQLGVDVLHGSAGDDFLWGDEGDDTLWGGEGHDTLRGGADNDVLMGDSGDDLLEGGTGNDALTGGDDNDRLLGESGEDVLIGGMDPDSLLGYRGQDILIGAATIYDESPDSLRAILQEWGSSLSFEQRVSSLSQHELENGPALVPLLTLIEDGVANNLWGNDGADWLILASHNAAYDPTNSYQGPRTQVVSEPLKVEGFSLIDSIDVFDNLESIDQVTSVLPHATNPVKAGEHLQVFELVKYADVTHTALASGDWSNPAIWQGGVVPTTDARVLVPIGVHVTVDAVLEPEVFSIRVDGTLSFATHQDTELRVDTLFVAPQGRLEVGTHADPVQSGVTSQLVITDNGEIDREYDPFGVSRGLLSHGAVEMVGQEKTAFTSVVGSLAAGARFIQFNEMPVNWSVGDRVVIAGTSSLSNQDEERVILSIEGSTIEVAPLEFAHKSLSSRMVFHVANLTRNVSIESEGSEADRRGHVMFMHTRNVDVNNVGFYKLGRTDKSTAIIDPVVNANWDLVPDTGTNPRARYAVHFHRNGAIEAGTPASVKGSVVDDSVGWGYVNHSSYVNVTDSVAYNVVGSGFVTETGEEVGEFSNNIAIHLPGGGTGLDTTVRDFVQDYGHGGEGFWLQGPGVTVTNNVAAGAAGGAFTYMFRGLMEFGYATEFASANLLDPSIAGGAASISIRDVSPRPFENNVAYASLVGLQTRYVMYQSTNGQHALFSDSILWNNQVGIHAPYAQHTTYERMVVFHDDSALQPYGFDNNSLTRDITFKEVTIVGYNVGIWVARRGYTDVQSGVLANVRNIRVTSADQSDREYSVGPDVELLDFPYELM</sequence>
<dbReference type="GO" id="GO:0005576">
    <property type="term" value="C:extracellular region"/>
    <property type="evidence" value="ECO:0007669"/>
    <property type="project" value="UniProtKB-SubCell"/>
</dbReference>
<evidence type="ECO:0000256" key="3">
    <source>
        <dbReference type="ARBA" id="ARBA00022525"/>
    </source>
</evidence>
<dbReference type="EMBL" id="JAMXLR010000036">
    <property type="protein sequence ID" value="MCO6044445.1"/>
    <property type="molecule type" value="Genomic_DNA"/>
</dbReference>
<dbReference type="PROSITE" id="PS51484">
    <property type="entry name" value="G8"/>
    <property type="match status" value="1"/>
</dbReference>
<evidence type="ECO:0000313" key="12">
    <source>
        <dbReference type="Proteomes" id="UP001155241"/>
    </source>
</evidence>
<dbReference type="RefSeq" id="WP_252852547.1">
    <property type="nucleotide sequence ID" value="NZ_JAMXLR010000036.1"/>
</dbReference>
<dbReference type="InterPro" id="IPR055401">
    <property type="entry name" value="CEMIP_beta-hel_dom"/>
</dbReference>
<dbReference type="InterPro" id="IPR003995">
    <property type="entry name" value="RTX_toxin_determinant-A"/>
</dbReference>
<dbReference type="Pfam" id="PF00353">
    <property type="entry name" value="HemolysinCabind"/>
    <property type="match status" value="13"/>
</dbReference>
<dbReference type="SUPFAM" id="SSF51120">
    <property type="entry name" value="beta-Roll"/>
    <property type="match status" value="4"/>
</dbReference>
<feature type="compositionally biased region" description="Acidic residues" evidence="9">
    <location>
        <begin position="250"/>
        <end position="268"/>
    </location>
</feature>
<dbReference type="PROSITE" id="PS00330">
    <property type="entry name" value="HEMOLYSIN_CALCIUM"/>
    <property type="match status" value="7"/>
</dbReference>
<keyword evidence="12" id="KW-1185">Reference proteome</keyword>
<protein>
    <recommendedName>
        <fullName evidence="10">G8 domain-containing protein</fullName>
    </recommendedName>
</protein>
<dbReference type="InterPro" id="IPR001343">
    <property type="entry name" value="Hemolysn_Ca-bd"/>
</dbReference>
<feature type="compositionally biased region" description="Gly residues" evidence="9">
    <location>
        <begin position="239"/>
        <end position="249"/>
    </location>
</feature>
<proteinExistence type="predicted"/>
<organism evidence="11 12">
    <name type="scientific">Aeoliella straminimaris</name>
    <dbReference type="NCBI Taxonomy" id="2954799"/>
    <lineage>
        <taxon>Bacteria</taxon>
        <taxon>Pseudomonadati</taxon>
        <taxon>Planctomycetota</taxon>
        <taxon>Planctomycetia</taxon>
        <taxon>Pirellulales</taxon>
        <taxon>Lacipirellulaceae</taxon>
        <taxon>Aeoliella</taxon>
    </lineage>
</organism>
<evidence type="ECO:0000256" key="8">
    <source>
        <dbReference type="ARBA" id="ARBA00023180"/>
    </source>
</evidence>
<dbReference type="GO" id="GO:0016020">
    <property type="term" value="C:membrane"/>
    <property type="evidence" value="ECO:0007669"/>
    <property type="project" value="UniProtKB-SubCell"/>
</dbReference>
<name>A0A9X2F8V2_9BACT</name>
<dbReference type="PRINTS" id="PR00313">
    <property type="entry name" value="CABNDNGRPT"/>
</dbReference>
<dbReference type="Pfam" id="PF10162">
    <property type="entry name" value="G8"/>
    <property type="match status" value="1"/>
</dbReference>
<dbReference type="GO" id="GO:0005509">
    <property type="term" value="F:calcium ion binding"/>
    <property type="evidence" value="ECO:0007669"/>
    <property type="project" value="InterPro"/>
</dbReference>
<feature type="region of interest" description="Disordered" evidence="9">
    <location>
        <begin position="222"/>
        <end position="278"/>
    </location>
</feature>
<dbReference type="Proteomes" id="UP001155241">
    <property type="component" value="Unassembled WGS sequence"/>
</dbReference>
<keyword evidence="8" id="KW-0325">Glycoprotein</keyword>
<evidence type="ECO:0000313" key="11">
    <source>
        <dbReference type="EMBL" id="MCO6044445.1"/>
    </source>
</evidence>
<keyword evidence="3" id="KW-0964">Secreted</keyword>
<reference evidence="11" key="1">
    <citation type="submission" date="2022-06" db="EMBL/GenBank/DDBJ databases">
        <title>Aeoliella straminimaris, a novel planctomycete from sediments.</title>
        <authorList>
            <person name="Vitorino I.R."/>
            <person name="Lage O.M."/>
        </authorList>
    </citation>
    <scope>NUCLEOTIDE SEQUENCE</scope>
    <source>
        <strain evidence="11">ICT_H6.2</strain>
    </source>
</reference>
<evidence type="ECO:0000259" key="10">
    <source>
        <dbReference type="PROSITE" id="PS51484"/>
    </source>
</evidence>
<dbReference type="PANTHER" id="PTHR38340">
    <property type="entry name" value="S-LAYER PROTEIN"/>
    <property type="match status" value="1"/>
</dbReference>
<evidence type="ECO:0000256" key="2">
    <source>
        <dbReference type="ARBA" id="ARBA00004613"/>
    </source>
</evidence>
<evidence type="ECO:0000256" key="7">
    <source>
        <dbReference type="ARBA" id="ARBA00023136"/>
    </source>
</evidence>
<dbReference type="Gene3D" id="2.150.10.10">
    <property type="entry name" value="Serralysin-like metalloprotease, C-terminal"/>
    <property type="match status" value="10"/>
</dbReference>
<feature type="compositionally biased region" description="Low complexity" evidence="9">
    <location>
        <begin position="222"/>
        <end position="237"/>
    </location>
</feature>
<keyword evidence="7" id="KW-0472">Membrane</keyword>